<name>A0A852TUT6_9ACTN</name>
<dbReference type="InterPro" id="IPR036291">
    <property type="entry name" value="NAD(P)-bd_dom_sf"/>
</dbReference>
<dbReference type="PANTHER" id="PTHR42820">
    <property type="entry name" value="SHORT-CHAIN DEHYDROGENASE REDUCTASE"/>
    <property type="match status" value="1"/>
</dbReference>
<accession>A0A852TUT6</accession>
<keyword evidence="1" id="KW-0560">Oxidoreductase</keyword>
<keyword evidence="3" id="KW-1185">Reference proteome</keyword>
<dbReference type="SUPFAM" id="SSF51735">
    <property type="entry name" value="NAD(P)-binding Rossmann-fold domains"/>
    <property type="match status" value="1"/>
</dbReference>
<dbReference type="AlphaFoldDB" id="A0A852TUT6"/>
<dbReference type="InterPro" id="IPR002347">
    <property type="entry name" value="SDR_fam"/>
</dbReference>
<dbReference type="EMBL" id="JACCCC010000001">
    <property type="protein sequence ID" value="NYE48206.1"/>
    <property type="molecule type" value="Genomic_DNA"/>
</dbReference>
<dbReference type="Proteomes" id="UP000589036">
    <property type="component" value="Unassembled WGS sequence"/>
</dbReference>
<comment type="caution">
    <text evidence="2">The sequence shown here is derived from an EMBL/GenBank/DDBJ whole genome shotgun (WGS) entry which is preliminary data.</text>
</comment>
<sequence>MRVWGAVQYVNEEGGPEVESDFVTRTALVTGGASGIGAAMARQFVAAGGRCVIGDVQDERGRALARELGPGCRYEHLDVTDEDDMRAAIDRTVDAFGALDCFFGNAGIVGALGPIERTPAPAWDRTVSVLLRSAFLGVKHAVPVMRSQGSGAIVCTASVASLRGGLGPHAYTAAKHGVWGLVRSVAAEIGAYGLRINCVAPGGTVSALSASLVSGDGDDLDAAYRRLAAASSSGRPTTADDVASAALFLAGPGAARINGACLAVDGGDDLVAHKARGYFEADGSER</sequence>
<evidence type="ECO:0000313" key="2">
    <source>
        <dbReference type="EMBL" id="NYE48206.1"/>
    </source>
</evidence>
<dbReference type="FunFam" id="3.40.50.720:FF:000084">
    <property type="entry name" value="Short-chain dehydrogenase reductase"/>
    <property type="match status" value="1"/>
</dbReference>
<dbReference type="PRINTS" id="PR00081">
    <property type="entry name" value="GDHRDH"/>
</dbReference>
<evidence type="ECO:0000313" key="3">
    <source>
        <dbReference type="Proteomes" id="UP000589036"/>
    </source>
</evidence>
<dbReference type="RefSeq" id="WP_179644032.1">
    <property type="nucleotide sequence ID" value="NZ_BAAAYY010000016.1"/>
</dbReference>
<reference evidence="2 3" key="1">
    <citation type="submission" date="2020-07" db="EMBL/GenBank/DDBJ databases">
        <title>Sequencing the genomes of 1000 actinobacteria strains.</title>
        <authorList>
            <person name="Klenk H.-P."/>
        </authorList>
    </citation>
    <scope>NUCLEOTIDE SEQUENCE [LARGE SCALE GENOMIC DNA]</scope>
    <source>
        <strain evidence="2 3">CXB654</strain>
    </source>
</reference>
<proteinExistence type="predicted"/>
<dbReference type="Gene3D" id="3.40.50.720">
    <property type="entry name" value="NAD(P)-binding Rossmann-like Domain"/>
    <property type="match status" value="1"/>
</dbReference>
<dbReference type="PANTHER" id="PTHR42820:SF1">
    <property type="entry name" value="SHORT-CHAIN DEHYDROGENASE_REDUCTASE FAMILY PROTEIN"/>
    <property type="match status" value="1"/>
</dbReference>
<dbReference type="GO" id="GO:0016491">
    <property type="term" value="F:oxidoreductase activity"/>
    <property type="evidence" value="ECO:0007669"/>
    <property type="project" value="UniProtKB-KW"/>
</dbReference>
<protein>
    <submittedName>
        <fullName evidence="2">NAD(P)-dependent dehydrogenase (Short-subunit alcohol dehydrogenase family)</fullName>
    </submittedName>
</protein>
<dbReference type="PRINTS" id="PR00080">
    <property type="entry name" value="SDRFAMILY"/>
</dbReference>
<dbReference type="Pfam" id="PF13561">
    <property type="entry name" value="adh_short_C2"/>
    <property type="match status" value="1"/>
</dbReference>
<gene>
    <name evidence="2" type="ORF">HDA32_003326</name>
</gene>
<organism evidence="2 3">
    <name type="scientific">Spinactinospora alkalitolerans</name>
    <dbReference type="NCBI Taxonomy" id="687207"/>
    <lineage>
        <taxon>Bacteria</taxon>
        <taxon>Bacillati</taxon>
        <taxon>Actinomycetota</taxon>
        <taxon>Actinomycetes</taxon>
        <taxon>Streptosporangiales</taxon>
        <taxon>Nocardiopsidaceae</taxon>
        <taxon>Spinactinospora</taxon>
    </lineage>
</organism>
<evidence type="ECO:0000256" key="1">
    <source>
        <dbReference type="ARBA" id="ARBA00023002"/>
    </source>
</evidence>